<reference evidence="3 4" key="1">
    <citation type="submission" date="2021-03" db="EMBL/GenBank/DDBJ databases">
        <title>Genomic Encyclopedia of Type Strains, Phase IV (KMG-IV): sequencing the most valuable type-strain genomes for metagenomic binning, comparative biology and taxonomic classification.</title>
        <authorList>
            <person name="Goeker M."/>
        </authorList>
    </citation>
    <scope>NUCLEOTIDE SEQUENCE [LARGE SCALE GENOMIC DNA]</scope>
    <source>
        <strain evidence="3 4">DSM 26048</strain>
    </source>
</reference>
<dbReference type="CDD" id="cd04688">
    <property type="entry name" value="NUDIX_Hydrolase"/>
    <property type="match status" value="1"/>
</dbReference>
<dbReference type="Proteomes" id="UP001519287">
    <property type="component" value="Unassembled WGS sequence"/>
</dbReference>
<gene>
    <name evidence="3" type="ORF">J2Z66_001222</name>
</gene>
<dbReference type="PANTHER" id="PTHR43736:SF2">
    <property type="entry name" value="MUTT_NUDIX FAMILY PROTEIN"/>
    <property type="match status" value="1"/>
</dbReference>
<protein>
    <submittedName>
        <fullName evidence="3">8-oxo-dGTP pyrophosphatase MutT (NUDIX family)</fullName>
    </submittedName>
</protein>
<dbReference type="EMBL" id="JAGGLB010000003">
    <property type="protein sequence ID" value="MBP1989624.1"/>
    <property type="molecule type" value="Genomic_DNA"/>
</dbReference>
<organism evidence="3 4">
    <name type="scientific">Paenibacillus eucommiae</name>
    <dbReference type="NCBI Taxonomy" id="1355755"/>
    <lineage>
        <taxon>Bacteria</taxon>
        <taxon>Bacillati</taxon>
        <taxon>Bacillota</taxon>
        <taxon>Bacilli</taxon>
        <taxon>Bacillales</taxon>
        <taxon>Paenibacillaceae</taxon>
        <taxon>Paenibacillus</taxon>
    </lineage>
</organism>
<dbReference type="RefSeq" id="WP_209970450.1">
    <property type="nucleotide sequence ID" value="NZ_JAGGLB010000003.1"/>
</dbReference>
<keyword evidence="1" id="KW-0378">Hydrolase</keyword>
<feature type="domain" description="Nudix hydrolase" evidence="2">
    <location>
        <begin position="1"/>
        <end position="135"/>
    </location>
</feature>
<name>A0ABS4ISR1_9BACL</name>
<dbReference type="PANTHER" id="PTHR43736">
    <property type="entry name" value="ADP-RIBOSE PYROPHOSPHATASE"/>
    <property type="match status" value="1"/>
</dbReference>
<dbReference type="SUPFAM" id="SSF55811">
    <property type="entry name" value="Nudix"/>
    <property type="match status" value="1"/>
</dbReference>
<dbReference type="PROSITE" id="PS00893">
    <property type="entry name" value="NUDIX_BOX"/>
    <property type="match status" value="1"/>
</dbReference>
<evidence type="ECO:0000256" key="1">
    <source>
        <dbReference type="ARBA" id="ARBA00022801"/>
    </source>
</evidence>
<evidence type="ECO:0000259" key="2">
    <source>
        <dbReference type="PROSITE" id="PS51462"/>
    </source>
</evidence>
<dbReference type="InterPro" id="IPR020084">
    <property type="entry name" value="NUDIX_hydrolase_CS"/>
</dbReference>
<dbReference type="PROSITE" id="PS51462">
    <property type="entry name" value="NUDIX"/>
    <property type="match status" value="1"/>
</dbReference>
<sequence length="159" mass="18566">MRYRASSLCIVRRREAILLEQFPEENDVITFRPLGGTIEYGEDSKSAVIREVKEEINMDIIEAKLIGIIENIYPWYDQIGHEYDFIYEASFICSDDYEKDVFEGVEGDKRFLAVWKNLSDFKGNPQYKLVPDGLYEMLTSEQNSLSEIKHINTIDLFAF</sequence>
<evidence type="ECO:0000313" key="4">
    <source>
        <dbReference type="Proteomes" id="UP001519287"/>
    </source>
</evidence>
<keyword evidence="4" id="KW-1185">Reference proteome</keyword>
<comment type="caution">
    <text evidence="3">The sequence shown here is derived from an EMBL/GenBank/DDBJ whole genome shotgun (WGS) entry which is preliminary data.</text>
</comment>
<accession>A0ABS4ISR1</accession>
<evidence type="ECO:0000313" key="3">
    <source>
        <dbReference type="EMBL" id="MBP1989624.1"/>
    </source>
</evidence>
<dbReference type="Pfam" id="PF00293">
    <property type="entry name" value="NUDIX"/>
    <property type="match status" value="1"/>
</dbReference>
<dbReference type="InterPro" id="IPR000086">
    <property type="entry name" value="NUDIX_hydrolase_dom"/>
</dbReference>
<dbReference type="Gene3D" id="3.90.79.10">
    <property type="entry name" value="Nucleoside Triphosphate Pyrophosphohydrolase"/>
    <property type="match status" value="1"/>
</dbReference>
<proteinExistence type="predicted"/>
<dbReference type="InterPro" id="IPR015797">
    <property type="entry name" value="NUDIX_hydrolase-like_dom_sf"/>
</dbReference>